<name>A0A8H5HVD2_9AGAR</name>
<dbReference type="InterPro" id="IPR023398">
    <property type="entry name" value="TIF_eIF4e-like"/>
</dbReference>
<proteinExistence type="predicted"/>
<dbReference type="Gene3D" id="3.30.760.10">
    <property type="entry name" value="RNA Cap, Translation Initiation Factor Eif4e"/>
    <property type="match status" value="1"/>
</dbReference>
<dbReference type="SUPFAM" id="SSF55418">
    <property type="entry name" value="eIF4e-like"/>
    <property type="match status" value="1"/>
</dbReference>
<evidence type="ECO:0000313" key="2">
    <source>
        <dbReference type="Proteomes" id="UP000518752"/>
    </source>
</evidence>
<dbReference type="OrthoDB" id="590761at2759"/>
<evidence type="ECO:0000313" key="1">
    <source>
        <dbReference type="EMBL" id="KAF5390284.1"/>
    </source>
</evidence>
<comment type="caution">
    <text evidence="1">The sequence shown here is derived from an EMBL/GenBank/DDBJ whole genome shotgun (WGS) entry which is preliminary data.</text>
</comment>
<dbReference type="EMBL" id="JAACJN010000016">
    <property type="protein sequence ID" value="KAF5390284.1"/>
    <property type="molecule type" value="Genomic_DNA"/>
</dbReference>
<reference evidence="1 2" key="1">
    <citation type="journal article" date="2020" name="ISME J.">
        <title>Uncovering the hidden diversity of litter-decomposition mechanisms in mushroom-forming fungi.</title>
        <authorList>
            <person name="Floudas D."/>
            <person name="Bentzer J."/>
            <person name="Ahren D."/>
            <person name="Johansson T."/>
            <person name="Persson P."/>
            <person name="Tunlid A."/>
        </authorList>
    </citation>
    <scope>NUCLEOTIDE SEQUENCE [LARGE SCALE GENOMIC DNA]</scope>
    <source>
        <strain evidence="1 2">CBS 406.79</strain>
    </source>
</reference>
<protein>
    <submittedName>
        <fullName evidence="1">Uncharacterized protein</fullName>
    </submittedName>
</protein>
<gene>
    <name evidence="1" type="ORF">D9757_002873</name>
</gene>
<dbReference type="AlphaFoldDB" id="A0A8H5HVD2"/>
<accession>A0A8H5HVD2</accession>
<keyword evidence="2" id="KW-1185">Reference proteome</keyword>
<organism evidence="1 2">
    <name type="scientific">Collybiopsis confluens</name>
    <dbReference type="NCBI Taxonomy" id="2823264"/>
    <lineage>
        <taxon>Eukaryota</taxon>
        <taxon>Fungi</taxon>
        <taxon>Dikarya</taxon>
        <taxon>Basidiomycota</taxon>
        <taxon>Agaricomycotina</taxon>
        <taxon>Agaricomycetes</taxon>
        <taxon>Agaricomycetidae</taxon>
        <taxon>Agaricales</taxon>
        <taxon>Marasmiineae</taxon>
        <taxon>Omphalotaceae</taxon>
        <taxon>Collybiopsis</taxon>
    </lineage>
</organism>
<sequence>MASNSERAELSRAVDDQSNLEVQEVNMEADNIKTVFTDSKNFNVKVGVPPAVFPLDSLVRFSNDEKQKLNLYNNIVPPSNLPQKENYYLFKAILFLLSVLHITSTLSQEGIMPAWEDDAKMEYSATERPHVDQMRYASLLHTQ</sequence>
<dbReference type="Proteomes" id="UP000518752">
    <property type="component" value="Unassembled WGS sequence"/>
</dbReference>